<dbReference type="EMBL" id="CACRZD030000007">
    <property type="protein sequence ID" value="CAA6663702.1"/>
    <property type="molecule type" value="Genomic_DNA"/>
</dbReference>
<evidence type="ECO:0000313" key="2">
    <source>
        <dbReference type="EMBL" id="CAA2624206.1"/>
    </source>
</evidence>
<name>A0A7I8J161_SPIIN</name>
<feature type="domain" description="DUF7804" evidence="1">
    <location>
        <begin position="36"/>
        <end position="97"/>
    </location>
</feature>
<dbReference type="Pfam" id="PF25089">
    <property type="entry name" value="DUF7804"/>
    <property type="match status" value="1"/>
</dbReference>
<evidence type="ECO:0000259" key="1">
    <source>
        <dbReference type="Pfam" id="PF25089"/>
    </source>
</evidence>
<dbReference type="InterPro" id="IPR056706">
    <property type="entry name" value="DUF7804"/>
</dbReference>
<dbReference type="EMBL" id="LR743594">
    <property type="protein sequence ID" value="CAA2624206.1"/>
    <property type="molecule type" value="Genomic_DNA"/>
</dbReference>
<keyword evidence="3" id="KW-1185">Reference proteome</keyword>
<protein>
    <recommendedName>
        <fullName evidence="1">DUF7804 domain-containing protein</fullName>
    </recommendedName>
</protein>
<organism evidence="2">
    <name type="scientific">Spirodela intermedia</name>
    <name type="common">Intermediate duckweed</name>
    <dbReference type="NCBI Taxonomy" id="51605"/>
    <lineage>
        <taxon>Eukaryota</taxon>
        <taxon>Viridiplantae</taxon>
        <taxon>Streptophyta</taxon>
        <taxon>Embryophyta</taxon>
        <taxon>Tracheophyta</taxon>
        <taxon>Spermatophyta</taxon>
        <taxon>Magnoliopsida</taxon>
        <taxon>Liliopsida</taxon>
        <taxon>Araceae</taxon>
        <taxon>Lemnoideae</taxon>
        <taxon>Spirodela</taxon>
    </lineage>
</organism>
<accession>A0A7I8J161</accession>
<gene>
    <name evidence="2" type="ORF">SI7747_07010087</name>
</gene>
<dbReference type="PANTHER" id="PTHR35127:SF1">
    <property type="entry name" value="GENOME ASSEMBLY, CHROMOSOME: A10"/>
    <property type="match status" value="1"/>
</dbReference>
<dbReference type="AlphaFoldDB" id="A0A7I8J161"/>
<proteinExistence type="predicted"/>
<dbReference type="PANTHER" id="PTHR35127">
    <property type="entry name" value="OS03G0736900 PROTEIN"/>
    <property type="match status" value="1"/>
</dbReference>
<sequence length="189" mass="20796">MRAVKSHPGGGFFSGNNGDERQLLAGGGAAARGDPVPAEKLDEWVHESVLEIVRNIGEAPFLVHVFANSGGSSALRLQRDAADAQSWPRIQKRWNTGAGVSSRRRGGARRLLRRGRHRRLLFFLEDVGPARAGAGRRLRRLLHPQHLPRPLPVRILHALLLARAKCFGETAAAQLRNSWLLGANRLQPQ</sequence>
<evidence type="ECO:0000313" key="3">
    <source>
        <dbReference type="Proteomes" id="UP001189122"/>
    </source>
</evidence>
<dbReference type="Proteomes" id="UP001189122">
    <property type="component" value="Unassembled WGS sequence"/>
</dbReference>
<reference evidence="2 3" key="1">
    <citation type="submission" date="2019-12" db="EMBL/GenBank/DDBJ databases">
        <authorList>
            <person name="Scholz U."/>
            <person name="Mascher M."/>
            <person name="Fiebig A."/>
        </authorList>
    </citation>
    <scope>NUCLEOTIDE SEQUENCE</scope>
</reference>